<feature type="transmembrane region" description="Helical" evidence="1">
    <location>
        <begin position="68"/>
        <end position="86"/>
    </location>
</feature>
<dbReference type="Proteomes" id="UP000185911">
    <property type="component" value="Unassembled WGS sequence"/>
</dbReference>
<dbReference type="STRING" id="81479.RA876_05560"/>
<keyword evidence="1" id="KW-0812">Transmembrane</keyword>
<proteinExistence type="predicted"/>
<gene>
    <name evidence="2" type="ORF">BLL52_2266</name>
</gene>
<keyword evidence="1" id="KW-1133">Transmembrane helix</keyword>
<evidence type="ECO:0000313" key="3">
    <source>
        <dbReference type="Proteomes" id="UP000185911"/>
    </source>
</evidence>
<evidence type="ECO:0000313" key="2">
    <source>
        <dbReference type="EMBL" id="OLP06036.1"/>
    </source>
</evidence>
<keyword evidence="1" id="KW-0472">Membrane</keyword>
<accession>A0A1Q8YDB4</accession>
<reference evidence="2 3" key="1">
    <citation type="submission" date="2017-01" db="EMBL/GenBank/DDBJ databases">
        <title>Genome sequence of Rhodoferax antarcticus ANT.BR, a psychrophilic purple nonsulfur bacterium from an Antarctic microbial mat.</title>
        <authorList>
            <person name="Baker J."/>
            <person name="Riester C."/>
            <person name="Skinner B."/>
            <person name="Newell A."/>
            <person name="Swingley W."/>
            <person name="Madigan M."/>
            <person name="Jung D."/>
            <person name="Asao M."/>
            <person name="Chen M."/>
            <person name="Loughlin P."/>
            <person name="Pan H."/>
            <person name="Lin S."/>
            <person name="Li N."/>
            <person name="Shaw J."/>
            <person name="Prado M."/>
            <person name="Sherman C."/>
            <person name="Li X."/>
            <person name="Tang J."/>
            <person name="Blankenship R."/>
            <person name="Zhao T."/>
            <person name="Touchman J."/>
            <person name="Sattley M."/>
        </authorList>
    </citation>
    <scope>NUCLEOTIDE SEQUENCE [LARGE SCALE GENOMIC DNA]</scope>
    <source>
        <strain evidence="2 3">ANT.BR</strain>
    </source>
</reference>
<evidence type="ECO:0000256" key="1">
    <source>
        <dbReference type="SAM" id="Phobius"/>
    </source>
</evidence>
<feature type="transmembrane region" description="Helical" evidence="1">
    <location>
        <begin position="44"/>
        <end position="62"/>
    </location>
</feature>
<feature type="transmembrane region" description="Helical" evidence="1">
    <location>
        <begin position="6"/>
        <end position="24"/>
    </location>
</feature>
<dbReference type="AlphaFoldDB" id="A0A1Q8YDB4"/>
<dbReference type="Pfam" id="PF05437">
    <property type="entry name" value="AzlD"/>
    <property type="match status" value="1"/>
</dbReference>
<name>A0A1Q8YDB4_9BURK</name>
<sequence length="110" mass="12009">MIDTGYALGAMVVMAAVTFGLRALPFMAAKFLQNHPMVLRLGRFLPLAIMTLLLVHTLVGSARDNPAGPWGVLAAVACVIALQWWWRQPLLSILLGTALYVLLRNPTLRA</sequence>
<comment type="caution">
    <text evidence="2">The sequence shown here is derived from an EMBL/GenBank/DDBJ whole genome shotgun (WGS) entry which is preliminary data.</text>
</comment>
<protein>
    <submittedName>
        <fullName evidence="2">Branched-chain amino acid transport protein</fullName>
    </submittedName>
</protein>
<dbReference type="InterPro" id="IPR008407">
    <property type="entry name" value="Brnchd-chn_aa_trnsp_AzlD"/>
</dbReference>
<keyword evidence="3" id="KW-1185">Reference proteome</keyword>
<dbReference type="EMBL" id="MSYM01000013">
    <property type="protein sequence ID" value="OLP06036.1"/>
    <property type="molecule type" value="Genomic_DNA"/>
</dbReference>
<organism evidence="2 3">
    <name type="scientific">Rhodoferax antarcticus ANT.BR</name>
    <dbReference type="NCBI Taxonomy" id="1111071"/>
    <lineage>
        <taxon>Bacteria</taxon>
        <taxon>Pseudomonadati</taxon>
        <taxon>Pseudomonadota</taxon>
        <taxon>Betaproteobacteria</taxon>
        <taxon>Burkholderiales</taxon>
        <taxon>Comamonadaceae</taxon>
        <taxon>Rhodoferax</taxon>
    </lineage>
</organism>
<dbReference type="RefSeq" id="WP_075586562.1">
    <property type="nucleotide sequence ID" value="NZ_MSYM01000013.1"/>
</dbReference>